<protein>
    <submittedName>
        <fullName evidence="2">Uncharacterized protein</fullName>
    </submittedName>
</protein>
<comment type="caution">
    <text evidence="2">The sequence shown here is derived from an EMBL/GenBank/DDBJ whole genome shotgun (WGS) entry which is preliminary data.</text>
</comment>
<evidence type="ECO:0000313" key="2">
    <source>
        <dbReference type="EMBL" id="CAF4371775.1"/>
    </source>
</evidence>
<dbReference type="AlphaFoldDB" id="A0A820MEM1"/>
<accession>A0A820MEM1</accession>
<dbReference type="EMBL" id="CAJNRG010003225">
    <property type="protein sequence ID" value="CAF2055001.1"/>
    <property type="molecule type" value="Genomic_DNA"/>
</dbReference>
<name>A0A820MEM1_9BILA</name>
<proteinExistence type="predicted"/>
<dbReference type="Proteomes" id="UP000663842">
    <property type="component" value="Unassembled WGS sequence"/>
</dbReference>
<organism evidence="2 3">
    <name type="scientific">Rotaria magnacalcarata</name>
    <dbReference type="NCBI Taxonomy" id="392030"/>
    <lineage>
        <taxon>Eukaryota</taxon>
        <taxon>Metazoa</taxon>
        <taxon>Spiralia</taxon>
        <taxon>Gnathifera</taxon>
        <taxon>Rotifera</taxon>
        <taxon>Eurotatoria</taxon>
        <taxon>Bdelloidea</taxon>
        <taxon>Philodinida</taxon>
        <taxon>Philodinidae</taxon>
        <taxon>Rotaria</taxon>
    </lineage>
</organism>
<feature type="non-terminal residue" evidence="2">
    <location>
        <position position="313"/>
    </location>
</feature>
<reference evidence="2" key="1">
    <citation type="submission" date="2021-02" db="EMBL/GenBank/DDBJ databases">
        <authorList>
            <person name="Nowell W R."/>
        </authorList>
    </citation>
    <scope>NUCLEOTIDE SEQUENCE</scope>
</reference>
<evidence type="ECO:0000313" key="3">
    <source>
        <dbReference type="Proteomes" id="UP000663842"/>
    </source>
</evidence>
<dbReference type="Proteomes" id="UP000663887">
    <property type="component" value="Unassembled WGS sequence"/>
</dbReference>
<dbReference type="EMBL" id="CAJOBF010018815">
    <property type="protein sequence ID" value="CAF4371775.1"/>
    <property type="molecule type" value="Genomic_DNA"/>
</dbReference>
<gene>
    <name evidence="2" type="ORF">UXM345_LOCUS37006</name>
    <name evidence="1" type="ORF">XDN619_LOCUS9495</name>
</gene>
<evidence type="ECO:0000313" key="1">
    <source>
        <dbReference type="EMBL" id="CAF2055001.1"/>
    </source>
</evidence>
<sequence>MEELIGSFVKFSGAVNEDVVKWLQDMEEIFDLVQLQPSNKFIAARCYLTKSAALWFRFHKSNIADWPTFQTEIVKAFPPLRFHDQHPSPFPIELQKPKQEQVILHVPVSTSTTSNSLQDNDHNQLDLLKDNESTQLDLPNDNENRSLNLFNDGQIESFPDLENKCLHEDDQGYDSPMIVNINDLDLKIQAQCSDVADDYDRLEQQRTSINQSGSAVPEAEDVFETVVESMGSLPADDSSNYTVAPPKVHYLLSDNHRPRKHCVFKTVHTAYNWTLPRVPPYEDSASQTVSNEWNYLCQDALRCYFQNGIYELG</sequence>